<organism evidence="2 3">
    <name type="scientific">Aquimarina atlantica</name>
    <dbReference type="NCBI Taxonomy" id="1317122"/>
    <lineage>
        <taxon>Bacteria</taxon>
        <taxon>Pseudomonadati</taxon>
        <taxon>Bacteroidota</taxon>
        <taxon>Flavobacteriia</taxon>
        <taxon>Flavobacteriales</taxon>
        <taxon>Flavobacteriaceae</taxon>
        <taxon>Aquimarina</taxon>
    </lineage>
</organism>
<evidence type="ECO:0000313" key="2">
    <source>
        <dbReference type="EMBL" id="EZH71847.1"/>
    </source>
</evidence>
<name>A0A023BP71_9FLAO</name>
<evidence type="ECO:0000259" key="1">
    <source>
        <dbReference type="Pfam" id="PF14065"/>
    </source>
</evidence>
<gene>
    <name evidence="2" type="ORF">ATO12_05565</name>
</gene>
<dbReference type="RefSeq" id="WP_051576013.1">
    <property type="nucleotide sequence ID" value="NZ_AQRA01000011.1"/>
</dbReference>
<protein>
    <recommendedName>
        <fullName evidence="1">Pvc16 N-terminal domain-containing protein</fullName>
    </recommendedName>
</protein>
<keyword evidence="3" id="KW-1185">Reference proteome</keyword>
<dbReference type="AlphaFoldDB" id="A0A023BP71"/>
<dbReference type="Pfam" id="PF14065">
    <property type="entry name" value="Pvc16_N"/>
    <property type="match status" value="1"/>
</dbReference>
<dbReference type="InterPro" id="IPR025351">
    <property type="entry name" value="Pvc16_N"/>
</dbReference>
<dbReference type="OrthoDB" id="7560784at2"/>
<sequence length="214" mass="24059">MIRTILQLLVNQLTTYILQINEDIEEPPVVLGNIGLSNALGGSESYMQDKIVLSLVNLIEEVTLKNASPYRTNSFQPEIENPPTFLNLFLLFTSNFTSPQGGGSSSQTPYNNGITLLSNVIEFFQSQNVFTPQNAPDPEIVQNPSLQDIRIVVELYPLTFEQVNHLWGSLGGKQMPFVMYKARVLPLQRERTTRRGANIQDFQTKTKQSINLSL</sequence>
<proteinExistence type="predicted"/>
<evidence type="ECO:0000313" key="3">
    <source>
        <dbReference type="Proteomes" id="UP000023541"/>
    </source>
</evidence>
<comment type="caution">
    <text evidence="2">The sequence shown here is derived from an EMBL/GenBank/DDBJ whole genome shotgun (WGS) entry which is preliminary data.</text>
</comment>
<dbReference type="STRING" id="1317122.ATO12_05565"/>
<dbReference type="EMBL" id="AQRA01000011">
    <property type="protein sequence ID" value="EZH71847.1"/>
    <property type="molecule type" value="Genomic_DNA"/>
</dbReference>
<feature type="domain" description="Pvc16 N-terminal" evidence="1">
    <location>
        <begin position="7"/>
        <end position="197"/>
    </location>
</feature>
<reference evidence="2 3" key="1">
    <citation type="submission" date="2014-04" db="EMBL/GenBank/DDBJ databases">
        <title>Aquimarina sp. 22II-S11-z7 Genome Sequencing.</title>
        <authorList>
            <person name="Lai Q."/>
        </authorList>
    </citation>
    <scope>NUCLEOTIDE SEQUENCE [LARGE SCALE GENOMIC DNA]</scope>
    <source>
        <strain evidence="2 3">22II-S11-z7</strain>
    </source>
</reference>
<accession>A0A023BP71</accession>
<dbReference type="Proteomes" id="UP000023541">
    <property type="component" value="Unassembled WGS sequence"/>
</dbReference>
<dbReference type="eggNOG" id="ENOG5032RD6">
    <property type="taxonomic scope" value="Bacteria"/>
</dbReference>